<evidence type="ECO:0000313" key="3">
    <source>
        <dbReference type="EMBL" id="MRH41598.1"/>
    </source>
</evidence>
<reference evidence="3" key="1">
    <citation type="submission" date="2019-11" db="EMBL/GenBank/DDBJ databases">
        <authorList>
            <person name="Li J."/>
        </authorList>
    </citation>
    <scope>NUCLEOTIDE SEQUENCE</scope>
    <source>
        <strain evidence="3">B6B</strain>
    </source>
</reference>
<dbReference type="RefSeq" id="WP_153735559.1">
    <property type="nucleotide sequence ID" value="NZ_WJNG01000002.1"/>
</dbReference>
<evidence type="ECO:0000256" key="1">
    <source>
        <dbReference type="ARBA" id="ARBA00022723"/>
    </source>
</evidence>
<comment type="caution">
    <text evidence="3">The sequence shown here is derived from an EMBL/GenBank/DDBJ whole genome shotgun (WGS) entry which is preliminary data.</text>
</comment>
<dbReference type="PANTHER" id="PTHR43048:SF3">
    <property type="entry name" value="METHYLMALONYL-COA EPIMERASE, MITOCHONDRIAL"/>
    <property type="match status" value="1"/>
</dbReference>
<name>A0A6A8D7N1_9BACI</name>
<accession>A0A6A8D7N1</accession>
<dbReference type="AlphaFoldDB" id="A0A6A8D7N1"/>
<dbReference type="InterPro" id="IPR029068">
    <property type="entry name" value="Glyas_Bleomycin-R_OHBP_Dase"/>
</dbReference>
<dbReference type="PANTHER" id="PTHR43048">
    <property type="entry name" value="METHYLMALONYL-COA EPIMERASE"/>
    <property type="match status" value="1"/>
</dbReference>
<dbReference type="InterPro" id="IPR051785">
    <property type="entry name" value="MMCE/EMCE_epimerase"/>
</dbReference>
<organism evidence="3 4">
    <name type="scientific">Aquibacillus halophilus</name>
    <dbReference type="NCBI Taxonomy" id="930132"/>
    <lineage>
        <taxon>Bacteria</taxon>
        <taxon>Bacillati</taxon>
        <taxon>Bacillota</taxon>
        <taxon>Bacilli</taxon>
        <taxon>Bacillales</taxon>
        <taxon>Bacillaceae</taxon>
        <taxon>Aquibacillus</taxon>
    </lineage>
</organism>
<dbReference type="GO" id="GO:0004493">
    <property type="term" value="F:methylmalonyl-CoA epimerase activity"/>
    <property type="evidence" value="ECO:0007669"/>
    <property type="project" value="TreeGrafter"/>
</dbReference>
<dbReference type="GO" id="GO:0046872">
    <property type="term" value="F:metal ion binding"/>
    <property type="evidence" value="ECO:0007669"/>
    <property type="project" value="UniProtKB-KW"/>
</dbReference>
<keyword evidence="4" id="KW-1185">Reference proteome</keyword>
<protein>
    <submittedName>
        <fullName evidence="3">VOC family protein</fullName>
    </submittedName>
</protein>
<dbReference type="Pfam" id="PF13669">
    <property type="entry name" value="Glyoxalase_4"/>
    <property type="match status" value="1"/>
</dbReference>
<proteinExistence type="predicted"/>
<dbReference type="SUPFAM" id="SSF54593">
    <property type="entry name" value="Glyoxalase/Bleomycin resistance protein/Dihydroxybiphenyl dioxygenase"/>
    <property type="match status" value="1"/>
</dbReference>
<dbReference type="PROSITE" id="PS51819">
    <property type="entry name" value="VOC"/>
    <property type="match status" value="1"/>
</dbReference>
<evidence type="ECO:0000259" key="2">
    <source>
        <dbReference type="PROSITE" id="PS51819"/>
    </source>
</evidence>
<gene>
    <name evidence="3" type="ORF">GH741_02790</name>
</gene>
<keyword evidence="1" id="KW-0479">Metal-binding</keyword>
<feature type="domain" description="VOC" evidence="2">
    <location>
        <begin position="12"/>
        <end position="151"/>
    </location>
</feature>
<dbReference type="Gene3D" id="3.10.180.10">
    <property type="entry name" value="2,3-Dihydroxybiphenyl 1,2-Dioxygenase, domain 1"/>
    <property type="match status" value="1"/>
</dbReference>
<dbReference type="Proteomes" id="UP000799092">
    <property type="component" value="Unassembled WGS sequence"/>
</dbReference>
<dbReference type="InterPro" id="IPR037523">
    <property type="entry name" value="VOC_core"/>
</dbReference>
<dbReference type="EMBL" id="WJNG01000002">
    <property type="protein sequence ID" value="MRH41598.1"/>
    <property type="molecule type" value="Genomic_DNA"/>
</dbReference>
<sequence length="156" mass="17743">MVNDSSTLGTDVMLHLALVVNDIEKTSQAYANFFRVEKPQWKLTKPSNESNTKFRGKETEARAKLAFIKTGSIVIELIEPDNNPSTWREVLDEKGEGFHHIAFKINNMQQIKSRMEECNMPLIQSGGYAGGQYAYMDCLEDLKLIIELLEDDVNQD</sequence>
<dbReference type="GO" id="GO:0046491">
    <property type="term" value="P:L-methylmalonyl-CoA metabolic process"/>
    <property type="evidence" value="ECO:0007669"/>
    <property type="project" value="TreeGrafter"/>
</dbReference>
<evidence type="ECO:0000313" key="4">
    <source>
        <dbReference type="Proteomes" id="UP000799092"/>
    </source>
</evidence>
<dbReference type="OrthoDB" id="9788468at2"/>